<reference evidence="4" key="1">
    <citation type="journal article" date="2019" name="Int. J. Syst. Evol. Microbiol.">
        <title>The Global Catalogue of Microorganisms (GCM) 10K type strain sequencing project: providing services to taxonomists for standard genome sequencing and annotation.</title>
        <authorList>
            <consortium name="The Broad Institute Genomics Platform"/>
            <consortium name="The Broad Institute Genome Sequencing Center for Infectious Disease"/>
            <person name="Wu L."/>
            <person name="Ma J."/>
        </authorList>
    </citation>
    <scope>NUCLEOTIDE SEQUENCE [LARGE SCALE GENOMIC DNA]</scope>
    <source>
        <strain evidence="4">CCUG 61696</strain>
    </source>
</reference>
<gene>
    <name evidence="3" type="ORF">ACFQ4O_01650</name>
</gene>
<dbReference type="SUPFAM" id="SSF56801">
    <property type="entry name" value="Acetyl-CoA synthetase-like"/>
    <property type="match status" value="1"/>
</dbReference>
<dbReference type="PANTHER" id="PTHR45527:SF1">
    <property type="entry name" value="FATTY ACID SYNTHASE"/>
    <property type="match status" value="1"/>
</dbReference>
<dbReference type="PANTHER" id="PTHR45527">
    <property type="entry name" value="NONRIBOSOMAL PEPTIDE SYNTHETASE"/>
    <property type="match status" value="1"/>
</dbReference>
<dbReference type="Gene3D" id="3.30.559.30">
    <property type="entry name" value="Nonribosomal peptide synthetase, condensation domain"/>
    <property type="match status" value="1"/>
</dbReference>
<evidence type="ECO:0000313" key="3">
    <source>
        <dbReference type="EMBL" id="MFD1330699.1"/>
    </source>
</evidence>
<dbReference type="EMBL" id="JBHTMX010000004">
    <property type="protein sequence ID" value="MFD1330699.1"/>
    <property type="molecule type" value="Genomic_DNA"/>
</dbReference>
<name>A0ABW3Z3A9_9HYPH</name>
<accession>A0ABW3Z3A9</accession>
<dbReference type="InterPro" id="IPR023213">
    <property type="entry name" value="CAT-like_dom_sf"/>
</dbReference>
<feature type="domain" description="Condensation" evidence="1">
    <location>
        <begin position="66"/>
        <end position="489"/>
    </location>
</feature>
<evidence type="ECO:0000313" key="4">
    <source>
        <dbReference type="Proteomes" id="UP001597171"/>
    </source>
</evidence>
<dbReference type="Gene3D" id="3.30.300.30">
    <property type="match status" value="1"/>
</dbReference>
<dbReference type="Pfam" id="PF00668">
    <property type="entry name" value="Condensation"/>
    <property type="match status" value="1"/>
</dbReference>
<dbReference type="InterPro" id="IPR001242">
    <property type="entry name" value="Condensation_dom"/>
</dbReference>
<evidence type="ECO:0000259" key="1">
    <source>
        <dbReference type="Pfam" id="PF00668"/>
    </source>
</evidence>
<dbReference type="InterPro" id="IPR041464">
    <property type="entry name" value="TubC_N"/>
</dbReference>
<dbReference type="Pfam" id="PF18563">
    <property type="entry name" value="TubC_N"/>
    <property type="match status" value="1"/>
</dbReference>
<keyword evidence="4" id="KW-1185">Reference proteome</keyword>
<dbReference type="Proteomes" id="UP001597171">
    <property type="component" value="Unassembled WGS sequence"/>
</dbReference>
<dbReference type="RefSeq" id="WP_378773880.1">
    <property type="nucleotide sequence ID" value="NZ_JBHTMX010000004.1"/>
</dbReference>
<dbReference type="InterPro" id="IPR044894">
    <property type="entry name" value="TubC_N_sf"/>
</dbReference>
<proteinExistence type="predicted"/>
<dbReference type="SUPFAM" id="SSF52777">
    <property type="entry name" value="CoA-dependent acyltransferases"/>
    <property type="match status" value="2"/>
</dbReference>
<evidence type="ECO:0000259" key="2">
    <source>
        <dbReference type="Pfam" id="PF18563"/>
    </source>
</evidence>
<dbReference type="InterPro" id="IPR045851">
    <property type="entry name" value="AMP-bd_C_sf"/>
</dbReference>
<comment type="caution">
    <text evidence="3">The sequence shown here is derived from an EMBL/GenBank/DDBJ whole genome shotgun (WGS) entry which is preliminary data.</text>
</comment>
<dbReference type="Gene3D" id="1.10.10.1830">
    <property type="entry name" value="Non-ribosomal peptide synthase, adenylation domain"/>
    <property type="match status" value="1"/>
</dbReference>
<dbReference type="Gene3D" id="3.30.559.10">
    <property type="entry name" value="Chloramphenicol acetyltransferase-like domain"/>
    <property type="match status" value="1"/>
</dbReference>
<sequence>MRRPYGIDLLIEKLRERGVALAIDGERLKVRAANGALTDDLRADLRARKSEIVAHLASEAAGCSADLSPWQQSFWTMHLRADADLATLHANLVLKVSGPLEPDRLAASLRGLAARHDALRLRISCAGEQKVSGSGPELERDLRGDHLTDAELDAAAENAAREMVARRFDLAAEPPFRFLLLTAGPQRARLIAVAHHVAVDGWSFGVLLRDLFRLYDGATLPAPALPYLAGIRRLTTAARSFEGRRAVRREAARVARLPLCQQLPADWRRGEIEDAPHGEARFDISATSARALSAAARAAGGGLYLALLACLQSVHRRLTAQPRLVAMTPVANRAFAPEAEDLVGCFANGVIVAPRIDGGATLSEALVSIRADTLARLDEQSVPYDEVIAAAGQPRVPGAYPGAQIFFALQDAGALPTSSTLRVELGSIPTSLGRQDLLIELRHAPDGGLSVRVNFDGRLFRQATAEAYAEFLRRTIEAAAMDPAAPLGEAPTRQADVAVSGEGRREAAKRAVTMLGLAAGSRVGVAVADSSSEIEDLVAAFENASVTVVRLERANDASVDLVIAARPEALRGATCPTLLHNHMARGARAIVGTSAMGLLALVEPTDEAFAPVRALRDDLSVVAASGEELLPDLPGKLSVGGGSPLGPWARRDGNGLISLRVDPQGADALWINGRLVDLDRAAAEIMARTNVADAALVAREHASGTELVAWVEPNGSPASAATEAAVRTSLAGHATPDHVARAAGLPRDVDGPARRRRSTADRFPKLFRVGDGVRRTGSSTPALLGCCGRWRLTAARRRPRTTRCWTRLCASPPG</sequence>
<organism evidence="3 4">
    <name type="scientific">Methylopila musalis</name>
    <dbReference type="NCBI Taxonomy" id="1134781"/>
    <lineage>
        <taxon>Bacteria</taxon>
        <taxon>Pseudomonadati</taxon>
        <taxon>Pseudomonadota</taxon>
        <taxon>Alphaproteobacteria</taxon>
        <taxon>Hyphomicrobiales</taxon>
        <taxon>Methylopilaceae</taxon>
        <taxon>Methylopila</taxon>
    </lineage>
</organism>
<protein>
    <submittedName>
        <fullName evidence="3">Condensation domain-containing protein</fullName>
    </submittedName>
</protein>
<feature type="domain" description="TubC N-terminal docking" evidence="2">
    <location>
        <begin position="7"/>
        <end position="56"/>
    </location>
</feature>